<evidence type="ECO:0000259" key="5">
    <source>
        <dbReference type="Pfam" id="PF13271"/>
    </source>
</evidence>
<evidence type="ECO:0000259" key="6">
    <source>
        <dbReference type="Pfam" id="PF17908"/>
    </source>
</evidence>
<dbReference type="Pfam" id="PF00400">
    <property type="entry name" value="WD40"/>
    <property type="match status" value="3"/>
</dbReference>
<evidence type="ECO:0000256" key="1">
    <source>
        <dbReference type="ARBA" id="ARBA00022574"/>
    </source>
</evidence>
<dbReference type="PANTHER" id="PTHR19871">
    <property type="entry name" value="BETA TRANSDUCIN-RELATED PROTEIN"/>
    <property type="match status" value="1"/>
</dbReference>
<organism evidence="8 9">
    <name type="scientific">Saccoglossus kowalevskii</name>
    <name type="common">Acorn worm</name>
    <dbReference type="NCBI Taxonomy" id="10224"/>
    <lineage>
        <taxon>Eukaryota</taxon>
        <taxon>Metazoa</taxon>
        <taxon>Hemichordata</taxon>
        <taxon>Enteropneusta</taxon>
        <taxon>Harrimaniidae</taxon>
        <taxon>Saccoglossus</taxon>
    </lineage>
</organism>
<feature type="repeat" description="WD" evidence="3">
    <location>
        <begin position="999"/>
        <end position="1040"/>
    </location>
</feature>
<feature type="domain" description="NACHT" evidence="4">
    <location>
        <begin position="469"/>
        <end position="636"/>
    </location>
</feature>
<keyword evidence="1 3" id="KW-0853">WD repeat</keyword>
<dbReference type="Pfam" id="PF13271">
    <property type="entry name" value="DUF4062"/>
    <property type="match status" value="1"/>
</dbReference>
<dbReference type="InterPro" id="IPR057588">
    <property type="entry name" value="NWD1/2-like_WH"/>
</dbReference>
<evidence type="ECO:0000259" key="4">
    <source>
        <dbReference type="Pfam" id="PF05729"/>
    </source>
</evidence>
<dbReference type="InterPro" id="IPR041452">
    <property type="entry name" value="APAF1_C"/>
</dbReference>
<dbReference type="SUPFAM" id="SSF50998">
    <property type="entry name" value="Quinoprotein alcohol dehydrogenase-like"/>
    <property type="match status" value="1"/>
</dbReference>
<dbReference type="InterPro" id="IPR025139">
    <property type="entry name" value="DUF4062"/>
</dbReference>
<dbReference type="Gene3D" id="1.25.40.370">
    <property type="match status" value="1"/>
</dbReference>
<dbReference type="InterPro" id="IPR011047">
    <property type="entry name" value="Quinoprotein_ADH-like_sf"/>
</dbReference>
<dbReference type="InterPro" id="IPR052752">
    <property type="entry name" value="NACHT-WD_repeat"/>
</dbReference>
<dbReference type="Pfam" id="PF17908">
    <property type="entry name" value="APAF1_C"/>
    <property type="match status" value="1"/>
</dbReference>
<keyword evidence="2" id="KW-0677">Repeat</keyword>
<protein>
    <submittedName>
        <fullName evidence="9">Uncharacterized protein LOC102808827</fullName>
    </submittedName>
</protein>
<evidence type="ECO:0000259" key="7">
    <source>
        <dbReference type="Pfam" id="PF25469"/>
    </source>
</evidence>
<dbReference type="Gene3D" id="2.130.10.10">
    <property type="entry name" value="YVTN repeat-like/Quinoprotein amine dehydrogenase"/>
    <property type="match status" value="2"/>
</dbReference>
<feature type="domain" description="APAF-1 helical" evidence="6">
    <location>
        <begin position="878"/>
        <end position="973"/>
    </location>
</feature>
<dbReference type="PROSITE" id="PS50082">
    <property type="entry name" value="WD_REPEATS_2"/>
    <property type="match status" value="2"/>
</dbReference>
<name>A0ABM0MZ96_SACKO</name>
<dbReference type="SMART" id="SM00320">
    <property type="entry name" value="WD40"/>
    <property type="match status" value="5"/>
</dbReference>
<dbReference type="SUPFAM" id="SSF50978">
    <property type="entry name" value="WD40 repeat-like"/>
    <property type="match status" value="1"/>
</dbReference>
<dbReference type="PANTHER" id="PTHR19871:SF42">
    <property type="match status" value="1"/>
</dbReference>
<dbReference type="InterPro" id="IPR015943">
    <property type="entry name" value="WD40/YVTN_repeat-like_dom_sf"/>
</dbReference>
<dbReference type="GeneID" id="102808827"/>
<dbReference type="Pfam" id="PF05729">
    <property type="entry name" value="NACHT"/>
    <property type="match status" value="1"/>
</dbReference>
<dbReference type="InterPro" id="IPR001680">
    <property type="entry name" value="WD40_rpt"/>
</dbReference>
<dbReference type="InterPro" id="IPR007111">
    <property type="entry name" value="NACHT_NTPase"/>
</dbReference>
<evidence type="ECO:0000313" key="8">
    <source>
        <dbReference type="Proteomes" id="UP000694865"/>
    </source>
</evidence>
<feature type="repeat" description="WD" evidence="3">
    <location>
        <begin position="1251"/>
        <end position="1287"/>
    </location>
</feature>
<feature type="domain" description="NWD1/2-like winged helix-turn-helix" evidence="7">
    <location>
        <begin position="695"/>
        <end position="803"/>
    </location>
</feature>
<dbReference type="InterPro" id="IPR027417">
    <property type="entry name" value="P-loop_NTPase"/>
</dbReference>
<dbReference type="RefSeq" id="XP_006825337.1">
    <property type="nucleotide sequence ID" value="XM_006825274.1"/>
</dbReference>
<dbReference type="Proteomes" id="UP000694865">
    <property type="component" value="Unplaced"/>
</dbReference>
<dbReference type="Gene3D" id="3.40.50.300">
    <property type="entry name" value="P-loop containing nucleotide triphosphate hydrolases"/>
    <property type="match status" value="1"/>
</dbReference>
<evidence type="ECO:0000256" key="3">
    <source>
        <dbReference type="PROSITE-ProRule" id="PRU00221"/>
    </source>
</evidence>
<gene>
    <name evidence="9" type="primary">LOC102808827</name>
</gene>
<feature type="domain" description="DUF4062" evidence="5">
    <location>
        <begin position="112"/>
        <end position="209"/>
    </location>
</feature>
<keyword evidence="8" id="KW-1185">Reference proteome</keyword>
<dbReference type="InterPro" id="IPR036322">
    <property type="entry name" value="WD40_repeat_dom_sf"/>
</dbReference>
<sequence>MGNGASLKRNSLAGSRAKPWSYWASVKTHRMMHLATLAMRQNLRHGYYNLWSVPRELRAPWQQILFEASKNLQMQRVHAKLLKPVFDDEYLALLEGKIPGKNFQRSGKEVWVFMSSTFTDTRIERDLLMEDVYPFIRQYCRHIGLIFNVVDLRWGVRKERSDQHEAVDICMKEVTRCRQNSVGPYFVGIVGNKYGFQPIPSSIEKSIFEKLINYLESVPSKDTEDTRIISLLKQWYLLDTNNVVSEYILQPVSYKYPGYLIGDKKDIESWHKDSEDMQLALRKAANQVQLASKKYQEFNISITEMEFQGALDDDSINEDQHRHYFFMRSLHGFDEHHPMSYKYIDKDGKRVDFEAQRKLERLKKGIEEIIPSKNISRYTLQWNGEDEDNINVEENKEKLRMFCDQFCSYMVESIQAAAASLGGPDDPVYDEVYQHNSFCADRSDYFIGRKNLVETVMQYLSQLHGNLPFVIHGISGSGKTSIIAKTFTSSLQNWESNDTGRPVHIVRFLGTSPASSNVRDLLHSICKQLCYIHGLDVSSVPYDYDKLCNKFMELIMMASSDIPLMLFLDSLDQLSDEDDGRDLRWLPVTLPEYVHIVVSTRPYAGGCLAALQIAITSREQYLEVQPLAERDQSSMLGSLLKNSNRSLTPAQKQRVLTAYEDNKPTALYLKLATDIALKWKSYTDIADCHLAPTTVGLITQLFKELEGEHGEVFVSRALGYITAARNGLSANELLDILSCDDVVLDDVFQYQSPPVRRLPPLLWLRLKSDLGNYLVEGSTDDTIVYRWYHYLFIEVAKQRYLRELGTQLHQSLANYFMGRWAHSPKPYRSKQTGKTMSALRGVPEQPLILDMNKETNMTINKDGSAIHNKRYNLRTLTELPHHLIEGNMWAEAEEIMCNIPWLEAKCMIGRTYETCLELAQASMKCDTSGNKLDHFYKFMRANSHVLQQQPDLICQQALNQPDTSACCQIAKEYLREHHYRMQCWIDMSKKQTASPLVLTLHHPSAVTLCVLSRQCQYLAAACSDKTLRVWQVANGEHLMTVECDAVAAIFPSHHNWLVVAEHNNLKIFGMGQGGTSKGKLMKVIHVDVDHIPAMFIPKNNKEIHMVSFGKFYKFSSLSGKMLQKKELKTRPKAVCFSPDGKCLAVVSSQIYTRSCTTDAEIKVFAADKLPTDLTNSKIAYSADGKRLIAVLPNGTFIWNNYSSSPNPIKRLSINCLYPWISFAPNLDFIVTPEYNKLSICCLSPSVGWATIEEHTAVVKSCHFQQGVHKQSTLAASSSEDGTVRIWDTAYIRPDTGADKEMPSHGGAVNSCVYSNDGAKVASSSTGNSCWVWSTTSTPPKLYKILKPPHSCTIGKVACFSEDGHFVASYCSLGIDVWNLNSSTDHYDSTTISGEHRLLPYINPSHLFTIFNQDGLYSCFTPSNRPGILILYPILTAEILEQWKNHKDNPNFYGYNPYPLEFDHGQGFQITAAAMCSSGEVLASIQVPLRAYFQTNKEQQYYIMAAPEVILWDITTQQTIWRCQLPSNLTKHHGIIFDESSPVILMQQKVSETRKPSARMRRHKIDTNDVAVSEKIPEAIIRVFDGQIGEIVDTYSETGEYSHLFQATQFAALNGHMTRLNHFHKLNGWLLGGIINGVLRIIEIATGQTATRFVLTNTRVTAFSMSIDRKFAVVGCANGEVHFLRMALVKGNTL</sequence>
<evidence type="ECO:0000313" key="9">
    <source>
        <dbReference type="RefSeq" id="XP_006825337.1"/>
    </source>
</evidence>
<evidence type="ECO:0000256" key="2">
    <source>
        <dbReference type="ARBA" id="ARBA00022737"/>
    </source>
</evidence>
<dbReference type="Pfam" id="PF25469">
    <property type="entry name" value="WHD_NWD1"/>
    <property type="match status" value="1"/>
</dbReference>
<reference evidence="9" key="1">
    <citation type="submission" date="2025-08" db="UniProtKB">
        <authorList>
            <consortium name="RefSeq"/>
        </authorList>
    </citation>
    <scope>IDENTIFICATION</scope>
    <source>
        <tissue evidence="9">Testes</tissue>
    </source>
</reference>
<accession>A0ABM0MZ96</accession>
<proteinExistence type="predicted"/>
<dbReference type="SUPFAM" id="SSF52540">
    <property type="entry name" value="P-loop containing nucleoside triphosphate hydrolases"/>
    <property type="match status" value="1"/>
</dbReference>